<dbReference type="Gene3D" id="1.10.340.70">
    <property type="match status" value="1"/>
</dbReference>
<evidence type="ECO:0000259" key="1">
    <source>
        <dbReference type="PROSITE" id="PS50994"/>
    </source>
</evidence>
<dbReference type="PROSITE" id="PS50994">
    <property type="entry name" value="INTEGRASE"/>
    <property type="match status" value="1"/>
</dbReference>
<sequence>MSYTLNGWPQRISEYLIQYRQVIGDLSIKDGLLVMDNRIVIPKSQRQLILSKLHGCHQGLNKGRQLAQSTVWWPGWTTDLKRLIQSCSFCRANRPEQKKEPLQPTELPSRPWKQLGMDPLEFRGRSYLVVVDYYSRWLEIMFLKNTTATSVINKLKAIFSTHGLPDCIKSDNGPQLVSRELKSFLNEMEILTVTSSPNFPQSNGMAESAVKVAKKILQQEDPSLALMNYRATPNSATKVSPAEALMNRKIRTQVFALESNLEPSSTLHYKIADNDKICKIKAKHQYDKHHGAITPL</sequence>
<dbReference type="PANTHER" id="PTHR37984:SF5">
    <property type="entry name" value="PROTEIN NYNRIN-LIKE"/>
    <property type="match status" value="1"/>
</dbReference>
<dbReference type="InterPro" id="IPR036397">
    <property type="entry name" value="RNaseH_sf"/>
</dbReference>
<evidence type="ECO:0000313" key="3">
    <source>
        <dbReference type="Proteomes" id="UP000762676"/>
    </source>
</evidence>
<dbReference type="InterPro" id="IPR012337">
    <property type="entry name" value="RNaseH-like_sf"/>
</dbReference>
<dbReference type="Gene3D" id="3.30.420.10">
    <property type="entry name" value="Ribonuclease H-like superfamily/Ribonuclease H"/>
    <property type="match status" value="1"/>
</dbReference>
<evidence type="ECO:0000313" key="2">
    <source>
        <dbReference type="EMBL" id="GFR95317.1"/>
    </source>
</evidence>
<dbReference type="InterPro" id="IPR001584">
    <property type="entry name" value="Integrase_cat-core"/>
</dbReference>
<feature type="domain" description="Integrase catalytic" evidence="1">
    <location>
        <begin position="107"/>
        <end position="271"/>
    </location>
</feature>
<dbReference type="GO" id="GO:0003676">
    <property type="term" value="F:nucleic acid binding"/>
    <property type="evidence" value="ECO:0007669"/>
    <property type="project" value="InterPro"/>
</dbReference>
<dbReference type="FunFam" id="3.30.420.10:FF:000063">
    <property type="entry name" value="Retrovirus-related Pol polyprotein from transposon 297-like Protein"/>
    <property type="match status" value="1"/>
</dbReference>
<accession>A0AAV4HAZ4</accession>
<dbReference type="EMBL" id="BMAT01012595">
    <property type="protein sequence ID" value="GFR95317.1"/>
    <property type="molecule type" value="Genomic_DNA"/>
</dbReference>
<dbReference type="InterPro" id="IPR041588">
    <property type="entry name" value="Integrase_H2C2"/>
</dbReference>
<name>A0AAV4HAZ4_9GAST</name>
<dbReference type="Pfam" id="PF17921">
    <property type="entry name" value="Integrase_H2C2"/>
    <property type="match status" value="1"/>
</dbReference>
<keyword evidence="3" id="KW-1185">Reference proteome</keyword>
<comment type="caution">
    <text evidence="2">The sequence shown here is derived from an EMBL/GenBank/DDBJ whole genome shotgun (WGS) entry which is preliminary data.</text>
</comment>
<proteinExistence type="predicted"/>
<reference evidence="2 3" key="1">
    <citation type="journal article" date="2021" name="Elife">
        <title>Chloroplast acquisition without the gene transfer in kleptoplastic sea slugs, Plakobranchus ocellatus.</title>
        <authorList>
            <person name="Maeda T."/>
            <person name="Takahashi S."/>
            <person name="Yoshida T."/>
            <person name="Shimamura S."/>
            <person name="Takaki Y."/>
            <person name="Nagai Y."/>
            <person name="Toyoda A."/>
            <person name="Suzuki Y."/>
            <person name="Arimoto A."/>
            <person name="Ishii H."/>
            <person name="Satoh N."/>
            <person name="Nishiyama T."/>
            <person name="Hasebe M."/>
            <person name="Maruyama T."/>
            <person name="Minagawa J."/>
            <person name="Obokata J."/>
            <person name="Shigenobu S."/>
        </authorList>
    </citation>
    <scope>NUCLEOTIDE SEQUENCE [LARGE SCALE GENOMIC DNA]</scope>
</reference>
<dbReference type="SUPFAM" id="SSF53098">
    <property type="entry name" value="Ribonuclease H-like"/>
    <property type="match status" value="1"/>
</dbReference>
<dbReference type="GO" id="GO:0015074">
    <property type="term" value="P:DNA integration"/>
    <property type="evidence" value="ECO:0007669"/>
    <property type="project" value="InterPro"/>
</dbReference>
<protein>
    <submittedName>
        <fullName evidence="2">Pol polyprotein</fullName>
    </submittedName>
</protein>
<dbReference type="PANTHER" id="PTHR37984">
    <property type="entry name" value="PROTEIN CBG26694"/>
    <property type="match status" value="1"/>
</dbReference>
<gene>
    <name evidence="2" type="ORF">ElyMa_006271400</name>
</gene>
<dbReference type="Pfam" id="PF00665">
    <property type="entry name" value="rve"/>
    <property type="match status" value="1"/>
</dbReference>
<dbReference type="InterPro" id="IPR050951">
    <property type="entry name" value="Retrovirus_Pol_polyprotein"/>
</dbReference>
<dbReference type="Proteomes" id="UP000762676">
    <property type="component" value="Unassembled WGS sequence"/>
</dbReference>
<organism evidence="2 3">
    <name type="scientific">Elysia marginata</name>
    <dbReference type="NCBI Taxonomy" id="1093978"/>
    <lineage>
        <taxon>Eukaryota</taxon>
        <taxon>Metazoa</taxon>
        <taxon>Spiralia</taxon>
        <taxon>Lophotrochozoa</taxon>
        <taxon>Mollusca</taxon>
        <taxon>Gastropoda</taxon>
        <taxon>Heterobranchia</taxon>
        <taxon>Euthyneura</taxon>
        <taxon>Panpulmonata</taxon>
        <taxon>Sacoglossa</taxon>
        <taxon>Placobranchoidea</taxon>
        <taxon>Plakobranchidae</taxon>
        <taxon>Elysia</taxon>
    </lineage>
</organism>
<dbReference type="AlphaFoldDB" id="A0AAV4HAZ4"/>